<comment type="subcellular location">
    <subcellularLocation>
        <location evidence="1">Membrane</location>
        <topology evidence="1">Multi-pass membrane protein</topology>
    </subcellularLocation>
</comment>
<keyword evidence="5" id="KW-0249">Electron transport</keyword>
<evidence type="ECO:0000256" key="5">
    <source>
        <dbReference type="ARBA" id="ARBA00022982"/>
    </source>
</evidence>
<dbReference type="InterPro" id="IPR012187">
    <property type="entry name" value="Disulphide_bond_form_BdbC"/>
</dbReference>
<evidence type="ECO:0000256" key="3">
    <source>
        <dbReference type="ARBA" id="ARBA00022448"/>
    </source>
</evidence>
<evidence type="ECO:0000256" key="8">
    <source>
        <dbReference type="ARBA" id="ARBA00023136"/>
    </source>
</evidence>
<protein>
    <submittedName>
        <fullName evidence="13">Putative disulfide formation protein</fullName>
    </submittedName>
</protein>
<dbReference type="GO" id="GO:0016020">
    <property type="term" value="C:membrane"/>
    <property type="evidence" value="ECO:0007669"/>
    <property type="project" value="UniProtKB-SubCell"/>
</dbReference>
<dbReference type="InterPro" id="IPR023380">
    <property type="entry name" value="DsbB-like_sf"/>
</dbReference>
<evidence type="ECO:0000256" key="9">
    <source>
        <dbReference type="ARBA" id="ARBA00023157"/>
    </source>
</evidence>
<evidence type="ECO:0000256" key="11">
    <source>
        <dbReference type="ARBA" id="ARBA00023284"/>
    </source>
</evidence>
<keyword evidence="6 12" id="KW-1133">Transmembrane helix</keyword>
<evidence type="ECO:0000256" key="2">
    <source>
        <dbReference type="ARBA" id="ARBA00007602"/>
    </source>
</evidence>
<feature type="transmembrane region" description="Helical" evidence="12">
    <location>
        <begin position="150"/>
        <end position="180"/>
    </location>
</feature>
<sequence length="184" mass="21274">MNLNTLYYLNVFLGSGAIVLQILSVVALFLLFFIPKEKNRNFYLDFIDKHFLVLSFLISLFASVFPLVYSEVANFLPCYLCWWQRIFMFPLVLMFGVALWDKDRRVVRYAMPLLSVGFLLSVYQNFFYYFGQNSNLPCDASGVSCYQKLVSVFGGYISIPMLALTAFFALLSLLSVAHFYKKEI</sequence>
<evidence type="ECO:0000256" key="12">
    <source>
        <dbReference type="SAM" id="Phobius"/>
    </source>
</evidence>
<keyword evidence="7" id="KW-0560">Oxidoreductase</keyword>
<comment type="similarity">
    <text evidence="2">Belongs to the DsbB family. BdbC subfamily.</text>
</comment>
<dbReference type="GO" id="GO:0006457">
    <property type="term" value="P:protein folding"/>
    <property type="evidence" value="ECO:0007669"/>
    <property type="project" value="InterPro"/>
</dbReference>
<evidence type="ECO:0000256" key="1">
    <source>
        <dbReference type="ARBA" id="ARBA00004141"/>
    </source>
</evidence>
<accession>A0A0G0QRS0</accession>
<keyword evidence="9" id="KW-1015">Disulfide bond</keyword>
<feature type="transmembrane region" description="Helical" evidence="12">
    <location>
        <begin position="51"/>
        <end position="70"/>
    </location>
</feature>
<dbReference type="Proteomes" id="UP000034301">
    <property type="component" value="Unassembled WGS sequence"/>
</dbReference>
<dbReference type="GO" id="GO:0015035">
    <property type="term" value="F:protein-disulfide reductase activity"/>
    <property type="evidence" value="ECO:0007669"/>
    <property type="project" value="InterPro"/>
</dbReference>
<proteinExistence type="inferred from homology"/>
<dbReference type="EMBL" id="LBYC01000008">
    <property type="protein sequence ID" value="KKR43099.1"/>
    <property type="molecule type" value="Genomic_DNA"/>
</dbReference>
<keyword evidence="11" id="KW-0676">Redox-active center</keyword>
<keyword evidence="10" id="KW-0143">Chaperone</keyword>
<dbReference type="PANTHER" id="PTHR43469:SF1">
    <property type="entry name" value="SPBETA PROPHAGE-DERIVED DISULFIDE BOND FORMATION PROTEIN B"/>
    <property type="match status" value="1"/>
</dbReference>
<evidence type="ECO:0000256" key="7">
    <source>
        <dbReference type="ARBA" id="ARBA00023002"/>
    </source>
</evidence>
<feature type="transmembrane region" description="Helical" evidence="12">
    <location>
        <begin position="82"/>
        <end position="100"/>
    </location>
</feature>
<feature type="transmembrane region" description="Helical" evidence="12">
    <location>
        <begin position="6"/>
        <end position="31"/>
    </location>
</feature>
<dbReference type="PANTHER" id="PTHR43469">
    <property type="entry name" value="DISULFIDE FORMATION PROTEIN-RELATED"/>
    <property type="match status" value="1"/>
</dbReference>
<reference evidence="13 14" key="1">
    <citation type="journal article" date="2015" name="Nature">
        <title>rRNA introns, odd ribosomes, and small enigmatic genomes across a large radiation of phyla.</title>
        <authorList>
            <person name="Brown C.T."/>
            <person name="Hug L.A."/>
            <person name="Thomas B.C."/>
            <person name="Sharon I."/>
            <person name="Castelle C.J."/>
            <person name="Singh A."/>
            <person name="Wilkins M.J."/>
            <person name="Williams K.H."/>
            <person name="Banfield J.F."/>
        </authorList>
    </citation>
    <scope>NUCLEOTIDE SEQUENCE [LARGE SCALE GENOMIC DNA]</scope>
</reference>
<comment type="caution">
    <text evidence="13">The sequence shown here is derived from an EMBL/GenBank/DDBJ whole genome shotgun (WGS) entry which is preliminary data.</text>
</comment>
<organism evidence="13 14">
    <name type="scientific">Candidatus Nomurabacteria bacterium GW2011_GWF2_40_12</name>
    <dbReference type="NCBI Taxonomy" id="1618776"/>
    <lineage>
        <taxon>Bacteria</taxon>
        <taxon>Candidatus Nomuraibacteriota</taxon>
    </lineage>
</organism>
<evidence type="ECO:0000313" key="14">
    <source>
        <dbReference type="Proteomes" id="UP000034301"/>
    </source>
</evidence>
<keyword evidence="3" id="KW-0813">Transport</keyword>
<keyword evidence="4 12" id="KW-0812">Transmembrane</keyword>
<keyword evidence="8 12" id="KW-0472">Membrane</keyword>
<evidence type="ECO:0000256" key="10">
    <source>
        <dbReference type="ARBA" id="ARBA00023186"/>
    </source>
</evidence>
<dbReference type="Pfam" id="PF02600">
    <property type="entry name" value="DsbB"/>
    <property type="match status" value="1"/>
</dbReference>
<gene>
    <name evidence="13" type="ORF">UT78_C0008G0031</name>
</gene>
<evidence type="ECO:0000256" key="6">
    <source>
        <dbReference type="ARBA" id="ARBA00022989"/>
    </source>
</evidence>
<dbReference type="InterPro" id="IPR003752">
    <property type="entry name" value="DiS_bond_form_DsbB/BdbC"/>
</dbReference>
<dbReference type="Gene3D" id="1.20.1550.10">
    <property type="entry name" value="DsbB-like"/>
    <property type="match status" value="1"/>
</dbReference>
<evidence type="ECO:0000256" key="4">
    <source>
        <dbReference type="ARBA" id="ARBA00022692"/>
    </source>
</evidence>
<evidence type="ECO:0000313" key="13">
    <source>
        <dbReference type="EMBL" id="KKR43099.1"/>
    </source>
</evidence>
<dbReference type="AlphaFoldDB" id="A0A0G0QRS0"/>
<feature type="transmembrane region" description="Helical" evidence="12">
    <location>
        <begin position="112"/>
        <end position="130"/>
    </location>
</feature>
<name>A0A0G0QRS0_9BACT</name>
<dbReference type="SUPFAM" id="SSF158442">
    <property type="entry name" value="DsbB-like"/>
    <property type="match status" value="1"/>
</dbReference>